<dbReference type="EMBL" id="FMJD01000008">
    <property type="protein sequence ID" value="SCM76610.1"/>
    <property type="molecule type" value="Genomic_DNA"/>
</dbReference>
<feature type="transmembrane region" description="Helical" evidence="8">
    <location>
        <begin position="12"/>
        <end position="33"/>
    </location>
</feature>
<dbReference type="PROSITE" id="PS50850">
    <property type="entry name" value="MFS"/>
    <property type="match status" value="1"/>
</dbReference>
<feature type="domain" description="Major facilitator superfamily (MFS) profile" evidence="9">
    <location>
        <begin position="15"/>
        <end position="499"/>
    </location>
</feature>
<feature type="transmembrane region" description="Helical" evidence="8">
    <location>
        <begin position="80"/>
        <end position="100"/>
    </location>
</feature>
<accession>A0A212LGJ6</accession>
<dbReference type="AlphaFoldDB" id="A0A212LGJ6"/>
<dbReference type="PANTHER" id="PTHR42718">
    <property type="entry name" value="MAJOR FACILITATOR SUPERFAMILY MULTIDRUG TRANSPORTER MFSC"/>
    <property type="match status" value="1"/>
</dbReference>
<dbReference type="NCBIfam" id="TIGR00711">
    <property type="entry name" value="efflux_EmrB"/>
    <property type="match status" value="1"/>
</dbReference>
<evidence type="ECO:0000256" key="8">
    <source>
        <dbReference type="SAM" id="Phobius"/>
    </source>
</evidence>
<dbReference type="InterPro" id="IPR020846">
    <property type="entry name" value="MFS_dom"/>
</dbReference>
<evidence type="ECO:0000256" key="7">
    <source>
        <dbReference type="ARBA" id="ARBA00023136"/>
    </source>
</evidence>
<organism evidence="10">
    <name type="scientific">uncultured Pleomorphomonas sp</name>
    <dbReference type="NCBI Taxonomy" id="442121"/>
    <lineage>
        <taxon>Bacteria</taxon>
        <taxon>Pseudomonadati</taxon>
        <taxon>Pseudomonadota</taxon>
        <taxon>Alphaproteobacteria</taxon>
        <taxon>Hyphomicrobiales</taxon>
        <taxon>Pleomorphomonadaceae</taxon>
        <taxon>Pleomorphomonas</taxon>
        <taxon>environmental samples</taxon>
    </lineage>
</organism>
<feature type="transmembrane region" description="Helical" evidence="8">
    <location>
        <begin position="268"/>
        <end position="293"/>
    </location>
</feature>
<name>A0A212LGJ6_9HYPH</name>
<dbReference type="InterPro" id="IPR004638">
    <property type="entry name" value="EmrB-like"/>
</dbReference>
<dbReference type="InterPro" id="IPR036259">
    <property type="entry name" value="MFS_trans_sf"/>
</dbReference>
<keyword evidence="3" id="KW-0813">Transport</keyword>
<dbReference type="SUPFAM" id="SSF103473">
    <property type="entry name" value="MFS general substrate transporter"/>
    <property type="match status" value="1"/>
</dbReference>
<keyword evidence="6 8" id="KW-1133">Transmembrane helix</keyword>
<proteinExistence type="inferred from homology"/>
<dbReference type="Pfam" id="PF07690">
    <property type="entry name" value="MFS_1"/>
    <property type="match status" value="1"/>
</dbReference>
<reference evidence="10" key="1">
    <citation type="submission" date="2016-08" db="EMBL/GenBank/DDBJ databases">
        <authorList>
            <person name="Seilhamer J.J."/>
        </authorList>
    </citation>
    <scope>NUCLEOTIDE SEQUENCE</scope>
    <source>
        <strain evidence="10">86</strain>
    </source>
</reference>
<keyword evidence="5 8" id="KW-0812">Transmembrane</keyword>
<dbReference type="CDD" id="cd17503">
    <property type="entry name" value="MFS_LmrB_MDR_like"/>
    <property type="match status" value="1"/>
</dbReference>
<evidence type="ECO:0000256" key="6">
    <source>
        <dbReference type="ARBA" id="ARBA00022989"/>
    </source>
</evidence>
<evidence type="ECO:0000313" key="10">
    <source>
        <dbReference type="EMBL" id="SCM76610.1"/>
    </source>
</evidence>
<feature type="transmembrane region" description="Helical" evidence="8">
    <location>
        <begin position="167"/>
        <end position="187"/>
    </location>
</feature>
<sequence>MTPAELTDIPHRGLLSIATMLAVIMQVLDTTIANVALPSMQGSLGAAQDTINWVLTSYIVASAIVMPLTGWIADAIGRNRLFLISVAGFTLASCLCGMAGSLTEMVAFRVLQGIFGASLAPLSQAVLLDINPRERHGQAMALWGAGIMVAPVLGPTLGGWLTDSFDWRWVFYINVPVGLLAFLGIAFTMPASPRRHRSFDFVGFAFLGLFVGALQLMLDRGEQLDWFSSPEIIVETALAAAALWCFIVHSATAEHPFIPPQIFRDRNYVAASIFTFAISVVLLATTALLPPILQRIMGFPTVTTGLVLAPRGIGTMIAMLLVGRLLRFVDPRLIIVVGLGLTAWGLWGMTGFTPDMDSWPIIYTGVAMGFGLGLVFVPMSTVGFATLPPQLRTESAALYSLVRNIGSSIGISMVSVVLTRNIQVNHAELAERLTAFSPGVDAAAHAVGMSASSSQFAGVIDQITTLQATMIAYVDDFKLMMYVSLAALPLVFLLRKPRTIPQGPVIPDAE</sequence>
<feature type="transmembrane region" description="Helical" evidence="8">
    <location>
        <begin position="305"/>
        <end position="326"/>
    </location>
</feature>
<evidence type="ECO:0000259" key="9">
    <source>
        <dbReference type="PROSITE" id="PS50850"/>
    </source>
</evidence>
<feature type="transmembrane region" description="Helical" evidence="8">
    <location>
        <begin position="140"/>
        <end position="161"/>
    </location>
</feature>
<gene>
    <name evidence="10" type="primary">emrB</name>
    <name evidence="10" type="ORF">KL86PLE_40415</name>
</gene>
<feature type="transmembrane region" description="Helical" evidence="8">
    <location>
        <begin position="53"/>
        <end position="73"/>
    </location>
</feature>
<feature type="transmembrane region" description="Helical" evidence="8">
    <location>
        <begin position="333"/>
        <end position="349"/>
    </location>
</feature>
<dbReference type="Gene3D" id="1.20.1720.10">
    <property type="entry name" value="Multidrug resistance protein D"/>
    <property type="match status" value="1"/>
</dbReference>
<dbReference type="GO" id="GO:0022857">
    <property type="term" value="F:transmembrane transporter activity"/>
    <property type="evidence" value="ECO:0007669"/>
    <property type="project" value="InterPro"/>
</dbReference>
<comment type="subcellular location">
    <subcellularLocation>
        <location evidence="1">Cell membrane</location>
        <topology evidence="1">Multi-pass membrane protein</topology>
    </subcellularLocation>
</comment>
<dbReference type="PANTHER" id="PTHR42718:SF9">
    <property type="entry name" value="MAJOR FACILITATOR SUPERFAMILY MULTIDRUG TRANSPORTER MFSC"/>
    <property type="match status" value="1"/>
</dbReference>
<evidence type="ECO:0000256" key="1">
    <source>
        <dbReference type="ARBA" id="ARBA00004651"/>
    </source>
</evidence>
<feature type="transmembrane region" description="Helical" evidence="8">
    <location>
        <begin position="199"/>
        <end position="218"/>
    </location>
</feature>
<feature type="transmembrane region" description="Helical" evidence="8">
    <location>
        <begin position="230"/>
        <end position="248"/>
    </location>
</feature>
<evidence type="ECO:0000256" key="3">
    <source>
        <dbReference type="ARBA" id="ARBA00022448"/>
    </source>
</evidence>
<keyword evidence="7 8" id="KW-0472">Membrane</keyword>
<evidence type="ECO:0000256" key="5">
    <source>
        <dbReference type="ARBA" id="ARBA00022692"/>
    </source>
</evidence>
<comment type="similarity">
    <text evidence="2">Belongs to the major facilitator superfamily. EmrB family.</text>
</comment>
<keyword evidence="4" id="KW-1003">Cell membrane</keyword>
<evidence type="ECO:0000256" key="4">
    <source>
        <dbReference type="ARBA" id="ARBA00022475"/>
    </source>
</evidence>
<dbReference type="InterPro" id="IPR011701">
    <property type="entry name" value="MFS"/>
</dbReference>
<evidence type="ECO:0000256" key="2">
    <source>
        <dbReference type="ARBA" id="ARBA00008537"/>
    </source>
</evidence>
<protein>
    <submittedName>
        <fullName evidence="10">Multidrug resistance protein B</fullName>
    </submittedName>
</protein>
<dbReference type="RefSeq" id="WP_288196733.1">
    <property type="nucleotide sequence ID" value="NZ_LT608334.1"/>
</dbReference>
<dbReference type="Gene3D" id="1.20.1250.20">
    <property type="entry name" value="MFS general substrate transporter like domains"/>
    <property type="match status" value="1"/>
</dbReference>
<dbReference type="GO" id="GO:0005886">
    <property type="term" value="C:plasma membrane"/>
    <property type="evidence" value="ECO:0007669"/>
    <property type="project" value="UniProtKB-SubCell"/>
</dbReference>
<feature type="transmembrane region" description="Helical" evidence="8">
    <location>
        <begin position="106"/>
        <end position="128"/>
    </location>
</feature>
<feature type="transmembrane region" description="Helical" evidence="8">
    <location>
        <begin position="361"/>
        <end position="384"/>
    </location>
</feature>